<feature type="transmembrane region" description="Helical" evidence="9">
    <location>
        <begin position="267"/>
        <end position="286"/>
    </location>
</feature>
<feature type="signal peptide" evidence="10">
    <location>
        <begin position="1"/>
        <end position="20"/>
    </location>
</feature>
<feature type="transmembrane region" description="Helical" evidence="9">
    <location>
        <begin position="207"/>
        <end position="224"/>
    </location>
</feature>
<dbReference type="AlphaFoldDB" id="A0AAE1VTN4"/>
<dbReference type="InterPro" id="IPR038770">
    <property type="entry name" value="Na+/solute_symporter_sf"/>
</dbReference>
<dbReference type="GO" id="GO:0016020">
    <property type="term" value="C:membrane"/>
    <property type="evidence" value="ECO:0007669"/>
    <property type="project" value="UniProtKB-SubCell"/>
</dbReference>
<evidence type="ECO:0000256" key="5">
    <source>
        <dbReference type="ARBA" id="ARBA00022729"/>
    </source>
</evidence>
<feature type="transmembrane region" description="Helical" evidence="9">
    <location>
        <begin position="450"/>
        <end position="469"/>
    </location>
</feature>
<sequence>MPMRGLCFFLLLLLVLFSSADPIPGGGDSENVVNAAKFNSSVVVRSEEGSFANMIDRALEKEFNETEDQPGAIDHGSFNNSVAEQEAVLETVARVGRVKFKKNETNEEKSFQLHTVFNLDNDNGAEDTPTLIDRKDNVFIMSNPKSKFPVLQLDLRLISDLVVVIVSATCGGIIFACAGQPVITGYLLAGSIIGPGGLNIISEMVQVETVAQFGVIFLLFALGLEFSTAKLRIVRAVAVLGGSLQIILFMCLCGITASLCGGKASEGIFVGVFLSMSSTAVLKFLMERNSVNTLYGQVTVGILILQDCTVGLLFALLPILGGTSDVFQGMASMARLLVVLLMFLTTLSMLCRTCVPWFLRLMIGLSSQTNELYQLASVAFCLLVAGCSDKLGLSLELGSFAAGVMISTTDLAPHTLEQIEPIRNFFAALFLSSIGMLIHVHFLWNHIDILVAAVILVVIIKTIVVAAVVKGFGYTNKAALLVGMSLAQIGEFAFVLLSRASNVHLIEGKVYMLLLGTTALSLVTTPLLFKLIPAVVRLGVLLRWFSPDIPNEIGSKGDIMRADISKRITVLIQGPHDS</sequence>
<keyword evidence="2" id="KW-0813">Transport</keyword>
<dbReference type="Gene3D" id="1.20.1530.20">
    <property type="match status" value="1"/>
</dbReference>
<keyword evidence="6 9" id="KW-1133">Transmembrane helix</keyword>
<keyword evidence="4 9" id="KW-0812">Transmembrane</keyword>
<dbReference type="InterPro" id="IPR045158">
    <property type="entry name" value="KEA4/5/6-like"/>
</dbReference>
<feature type="chain" id="PRO_5042108542" description="Cation/H+ exchanger transmembrane domain-containing protein" evidence="10">
    <location>
        <begin position="21"/>
        <end position="578"/>
    </location>
</feature>
<name>A0AAE1VTN4_9SOLA</name>
<keyword evidence="5 10" id="KW-0732">Signal</keyword>
<reference evidence="12" key="1">
    <citation type="submission" date="2023-12" db="EMBL/GenBank/DDBJ databases">
        <title>Genome assembly of Anisodus tanguticus.</title>
        <authorList>
            <person name="Wang Y.-J."/>
        </authorList>
    </citation>
    <scope>NUCLEOTIDE SEQUENCE</scope>
    <source>
        <strain evidence="12">KB-2021</strain>
        <tissue evidence="12">Leaf</tissue>
    </source>
</reference>
<keyword evidence="3" id="KW-0050">Antiport</keyword>
<keyword evidence="7" id="KW-0406">Ion transport</keyword>
<dbReference type="PANTHER" id="PTHR16254">
    <property type="entry name" value="POTASSIUM/PROTON ANTIPORTER-RELATED"/>
    <property type="match status" value="1"/>
</dbReference>
<evidence type="ECO:0000256" key="10">
    <source>
        <dbReference type="SAM" id="SignalP"/>
    </source>
</evidence>
<comment type="caution">
    <text evidence="12">The sequence shown here is derived from an EMBL/GenBank/DDBJ whole genome shotgun (WGS) entry which is preliminary data.</text>
</comment>
<evidence type="ECO:0000259" key="11">
    <source>
        <dbReference type="Pfam" id="PF00999"/>
    </source>
</evidence>
<keyword evidence="8 9" id="KW-0472">Membrane</keyword>
<evidence type="ECO:0000256" key="6">
    <source>
        <dbReference type="ARBA" id="ARBA00022989"/>
    </source>
</evidence>
<feature type="transmembrane region" description="Helical" evidence="9">
    <location>
        <begin position="332"/>
        <end position="351"/>
    </location>
</feature>
<evidence type="ECO:0000256" key="3">
    <source>
        <dbReference type="ARBA" id="ARBA00022449"/>
    </source>
</evidence>
<keyword evidence="13" id="KW-1185">Reference proteome</keyword>
<evidence type="ECO:0000256" key="8">
    <source>
        <dbReference type="ARBA" id="ARBA00023136"/>
    </source>
</evidence>
<organism evidence="12 13">
    <name type="scientific">Anisodus tanguticus</name>
    <dbReference type="NCBI Taxonomy" id="243964"/>
    <lineage>
        <taxon>Eukaryota</taxon>
        <taxon>Viridiplantae</taxon>
        <taxon>Streptophyta</taxon>
        <taxon>Embryophyta</taxon>
        <taxon>Tracheophyta</taxon>
        <taxon>Spermatophyta</taxon>
        <taxon>Magnoliopsida</taxon>
        <taxon>eudicotyledons</taxon>
        <taxon>Gunneridae</taxon>
        <taxon>Pentapetalae</taxon>
        <taxon>asterids</taxon>
        <taxon>lamiids</taxon>
        <taxon>Solanales</taxon>
        <taxon>Solanaceae</taxon>
        <taxon>Solanoideae</taxon>
        <taxon>Hyoscyameae</taxon>
        <taxon>Anisodus</taxon>
    </lineage>
</organism>
<dbReference type="PANTHER" id="PTHR16254:SF18">
    <property type="entry name" value="K(+) EFFLUX ANTIPORTER 4-LIKE"/>
    <property type="match status" value="1"/>
</dbReference>
<dbReference type="GO" id="GO:0015386">
    <property type="term" value="F:potassium:proton antiporter activity"/>
    <property type="evidence" value="ECO:0007669"/>
    <property type="project" value="InterPro"/>
</dbReference>
<feature type="transmembrane region" description="Helical" evidence="9">
    <location>
        <begin position="425"/>
        <end position="444"/>
    </location>
</feature>
<protein>
    <recommendedName>
        <fullName evidence="11">Cation/H+ exchanger transmembrane domain-containing protein</fullName>
    </recommendedName>
</protein>
<feature type="transmembrane region" description="Helical" evidence="9">
    <location>
        <begin position="157"/>
        <end position="176"/>
    </location>
</feature>
<evidence type="ECO:0000256" key="1">
    <source>
        <dbReference type="ARBA" id="ARBA00004141"/>
    </source>
</evidence>
<evidence type="ECO:0000256" key="2">
    <source>
        <dbReference type="ARBA" id="ARBA00022448"/>
    </source>
</evidence>
<feature type="transmembrane region" description="Helical" evidence="9">
    <location>
        <begin position="236"/>
        <end position="261"/>
    </location>
</feature>
<evidence type="ECO:0000313" key="13">
    <source>
        <dbReference type="Proteomes" id="UP001291623"/>
    </source>
</evidence>
<accession>A0AAE1VTN4</accession>
<dbReference type="InterPro" id="IPR006153">
    <property type="entry name" value="Cation/H_exchanger_TM"/>
</dbReference>
<feature type="transmembrane region" description="Helical" evidence="9">
    <location>
        <begin position="298"/>
        <end position="320"/>
    </location>
</feature>
<dbReference type="Proteomes" id="UP001291623">
    <property type="component" value="Unassembled WGS sequence"/>
</dbReference>
<comment type="subcellular location">
    <subcellularLocation>
        <location evidence="1">Membrane</location>
        <topology evidence="1">Multi-pass membrane protein</topology>
    </subcellularLocation>
</comment>
<feature type="transmembrane region" description="Helical" evidence="9">
    <location>
        <begin position="510"/>
        <end position="529"/>
    </location>
</feature>
<evidence type="ECO:0000256" key="7">
    <source>
        <dbReference type="ARBA" id="ARBA00023065"/>
    </source>
</evidence>
<proteinExistence type="predicted"/>
<feature type="transmembrane region" description="Helical" evidence="9">
    <location>
        <begin position="478"/>
        <end position="498"/>
    </location>
</feature>
<gene>
    <name evidence="12" type="ORF">RND71_008233</name>
</gene>
<dbReference type="Pfam" id="PF00999">
    <property type="entry name" value="Na_H_Exchanger"/>
    <property type="match status" value="1"/>
</dbReference>
<dbReference type="EMBL" id="JAVYJV010000004">
    <property type="protein sequence ID" value="KAK4372849.1"/>
    <property type="molecule type" value="Genomic_DNA"/>
</dbReference>
<evidence type="ECO:0000313" key="12">
    <source>
        <dbReference type="EMBL" id="KAK4372849.1"/>
    </source>
</evidence>
<evidence type="ECO:0000256" key="4">
    <source>
        <dbReference type="ARBA" id="ARBA00022692"/>
    </source>
</evidence>
<evidence type="ECO:0000256" key="9">
    <source>
        <dbReference type="SAM" id="Phobius"/>
    </source>
</evidence>
<feature type="domain" description="Cation/H+ exchanger transmembrane" evidence="11">
    <location>
        <begin position="165"/>
        <end position="530"/>
    </location>
</feature>
<feature type="transmembrane region" description="Helical" evidence="9">
    <location>
        <begin position="183"/>
        <end position="201"/>
    </location>
</feature>